<dbReference type="PANTHER" id="PTHR43316">
    <property type="entry name" value="HYDROLASE, HALOACID DELAHOGENASE-RELATED"/>
    <property type="match status" value="1"/>
</dbReference>
<gene>
    <name evidence="3" type="ORF">PCON_14303</name>
</gene>
<comment type="similarity">
    <text evidence="1">Belongs to the HAD-like hydrolase superfamily. S-2-haloalkanoic acid dehalogenase family.</text>
</comment>
<dbReference type="OMA" id="TTFWINR"/>
<keyword evidence="4" id="KW-1185">Reference proteome</keyword>
<dbReference type="InterPro" id="IPR036412">
    <property type="entry name" value="HAD-like_sf"/>
</dbReference>
<reference evidence="3 4" key="1">
    <citation type="journal article" date="2013" name="PLoS Genet.">
        <title>The genome and development-dependent transcriptomes of Pyronema confluens: a window into fungal evolution.</title>
        <authorList>
            <person name="Traeger S."/>
            <person name="Altegoer F."/>
            <person name="Freitag M."/>
            <person name="Gabaldon T."/>
            <person name="Kempken F."/>
            <person name="Kumar A."/>
            <person name="Marcet-Houben M."/>
            <person name="Poggeler S."/>
            <person name="Stajich J.E."/>
            <person name="Nowrousian M."/>
        </authorList>
    </citation>
    <scope>NUCLEOTIDE SEQUENCE [LARGE SCALE GENOMIC DNA]</scope>
    <source>
        <strain evidence="4">CBS 100304</strain>
        <tissue evidence="3">Vegetative mycelium</tissue>
    </source>
</reference>
<dbReference type="PANTHER" id="PTHR43316:SF3">
    <property type="entry name" value="HALOACID DEHALOGENASE, TYPE II (AFU_ORTHOLOGUE AFUA_2G07750)-RELATED"/>
    <property type="match status" value="1"/>
</dbReference>
<dbReference type="STRING" id="1076935.U4LMU8"/>
<dbReference type="Gene3D" id="1.10.150.240">
    <property type="entry name" value="Putative phosphatase, domain 2"/>
    <property type="match status" value="1"/>
</dbReference>
<organism evidence="3 4">
    <name type="scientific">Pyronema omphalodes (strain CBS 100304)</name>
    <name type="common">Pyronema confluens</name>
    <dbReference type="NCBI Taxonomy" id="1076935"/>
    <lineage>
        <taxon>Eukaryota</taxon>
        <taxon>Fungi</taxon>
        <taxon>Dikarya</taxon>
        <taxon>Ascomycota</taxon>
        <taxon>Pezizomycotina</taxon>
        <taxon>Pezizomycetes</taxon>
        <taxon>Pezizales</taxon>
        <taxon>Pyronemataceae</taxon>
        <taxon>Pyronema</taxon>
    </lineage>
</organism>
<dbReference type="Gene3D" id="3.40.50.1000">
    <property type="entry name" value="HAD superfamily/HAD-like"/>
    <property type="match status" value="1"/>
</dbReference>
<accession>U4LMU8</accession>
<dbReference type="PRINTS" id="PR00413">
    <property type="entry name" value="HADHALOGNASE"/>
</dbReference>
<evidence type="ECO:0000313" key="4">
    <source>
        <dbReference type="Proteomes" id="UP000018144"/>
    </source>
</evidence>
<dbReference type="SFLD" id="SFLDS00003">
    <property type="entry name" value="Haloacid_Dehalogenase"/>
    <property type="match status" value="1"/>
</dbReference>
<dbReference type="InterPro" id="IPR051540">
    <property type="entry name" value="S-2-haloacid_dehalogenase"/>
</dbReference>
<sequence>MITLAFDLYGTLLDTSSISTVLSLHLPASSVSLSPSITALWRQLQLEYTFRLTSSSRYLPFPEVTRLSLLDALARHGCSLTPESQATVMAAYSQLTPFPDVSAMLARFEELKQQGGEEVRRLVFSNGAPEQLERTIRGTEEIRDWHYVSVHETGKYKPAGEVYGWLCEQVGRGKEDVVLVSGNPFDVVGAEMAGVRACWVDRAGKGWTDGLGRPTWIISSLEDLGELVGRM</sequence>
<dbReference type="OrthoDB" id="3256520at2759"/>
<dbReference type="InterPro" id="IPR023214">
    <property type="entry name" value="HAD_sf"/>
</dbReference>
<dbReference type="NCBIfam" id="TIGR01428">
    <property type="entry name" value="HAD_type_II"/>
    <property type="match status" value="1"/>
</dbReference>
<dbReference type="GO" id="GO:0016791">
    <property type="term" value="F:phosphatase activity"/>
    <property type="evidence" value="ECO:0007669"/>
    <property type="project" value="UniProtKB-ARBA"/>
</dbReference>
<dbReference type="InterPro" id="IPR023198">
    <property type="entry name" value="PGP-like_dom2"/>
</dbReference>
<dbReference type="SUPFAM" id="SSF56784">
    <property type="entry name" value="HAD-like"/>
    <property type="match status" value="1"/>
</dbReference>
<dbReference type="eggNOG" id="ENOG502S2CI">
    <property type="taxonomic scope" value="Eukaryota"/>
</dbReference>
<evidence type="ECO:0000313" key="3">
    <source>
        <dbReference type="EMBL" id="CCX33263.1"/>
    </source>
</evidence>
<dbReference type="AlphaFoldDB" id="U4LMU8"/>
<dbReference type="SFLD" id="SFLDG01129">
    <property type="entry name" value="C1.5:_HAD__Beta-PGM__Phosphata"/>
    <property type="match status" value="1"/>
</dbReference>
<dbReference type="EMBL" id="HF936042">
    <property type="protein sequence ID" value="CCX33263.1"/>
    <property type="molecule type" value="Genomic_DNA"/>
</dbReference>
<evidence type="ECO:0000256" key="2">
    <source>
        <dbReference type="ARBA" id="ARBA00022801"/>
    </source>
</evidence>
<name>U4LMU8_PYROM</name>
<dbReference type="Proteomes" id="UP000018144">
    <property type="component" value="Unassembled WGS sequence"/>
</dbReference>
<evidence type="ECO:0000256" key="1">
    <source>
        <dbReference type="ARBA" id="ARBA00008106"/>
    </source>
</evidence>
<dbReference type="InterPro" id="IPR006439">
    <property type="entry name" value="HAD-SF_hydro_IA"/>
</dbReference>
<dbReference type="Pfam" id="PF00702">
    <property type="entry name" value="Hydrolase"/>
    <property type="match status" value="1"/>
</dbReference>
<dbReference type="InterPro" id="IPR006328">
    <property type="entry name" value="2-HAD"/>
</dbReference>
<protein>
    <submittedName>
        <fullName evidence="3">Similar to (S)-2-haloacid dehalogenase acc. no. Q53464</fullName>
    </submittedName>
</protein>
<keyword evidence="2" id="KW-0378">Hydrolase</keyword>
<dbReference type="GO" id="GO:0019120">
    <property type="term" value="F:hydrolase activity, acting on acid halide bonds, in C-halide compounds"/>
    <property type="evidence" value="ECO:0007669"/>
    <property type="project" value="InterPro"/>
</dbReference>
<proteinExistence type="inferred from homology"/>
<dbReference type="NCBIfam" id="TIGR01493">
    <property type="entry name" value="HAD-SF-IA-v2"/>
    <property type="match status" value="1"/>
</dbReference>